<keyword evidence="1" id="KW-0732">Signal</keyword>
<reference evidence="2 3" key="1">
    <citation type="submission" date="2017-10" db="EMBL/GenBank/DDBJ databases">
        <title>Massilia psychrophilum sp. nov., a novel purple-pigmented bacterium isolated from Tianshan glacier, Xinjiang Municipality, China.</title>
        <authorList>
            <person name="Wang H."/>
        </authorList>
    </citation>
    <scope>NUCLEOTIDE SEQUENCE [LARGE SCALE GENOMIC DNA]</scope>
    <source>
        <strain evidence="2 3">JCM 30074</strain>
    </source>
</reference>
<name>A0A2G8TCQ7_9BURK</name>
<evidence type="ECO:0000313" key="2">
    <source>
        <dbReference type="EMBL" id="PIL43836.1"/>
    </source>
</evidence>
<protein>
    <recommendedName>
        <fullName evidence="4">DUF4402 domain-containing protein</fullName>
    </recommendedName>
</protein>
<gene>
    <name evidence="2" type="ORF">CR105_17580</name>
</gene>
<sequence length="182" mass="17331">MKHSAPFQPRRLTLALACACALGAASIGGSAIAATTSATATTTVVSPIAISKVADLAFGSIASSGTAGTVAVNTNGTRSVTGGVTAAGGTPTAARFDITGQATMVYTITYDTGVTLTGPGTAMALTQVSDVSGAGGASGTVATGTLSAGGTESLYIGGTLAVGANQTAGAYTATINATVNYQ</sequence>
<dbReference type="Pfam" id="PF14352">
    <property type="entry name" value="DUF4402"/>
    <property type="match status" value="1"/>
</dbReference>
<evidence type="ECO:0000313" key="3">
    <source>
        <dbReference type="Proteomes" id="UP000230390"/>
    </source>
</evidence>
<accession>A0A2G8TCQ7</accession>
<dbReference type="EMBL" id="PDOC01000011">
    <property type="protein sequence ID" value="PIL43836.1"/>
    <property type="molecule type" value="Genomic_DNA"/>
</dbReference>
<feature type="chain" id="PRO_5013883373" description="DUF4402 domain-containing protein" evidence="1">
    <location>
        <begin position="34"/>
        <end position="182"/>
    </location>
</feature>
<dbReference type="RefSeq" id="WP_099790525.1">
    <property type="nucleotide sequence ID" value="NZ_JBHLYV010000019.1"/>
</dbReference>
<dbReference type="AlphaFoldDB" id="A0A2G8TCQ7"/>
<evidence type="ECO:0008006" key="4">
    <source>
        <dbReference type="Google" id="ProtNLM"/>
    </source>
</evidence>
<feature type="signal peptide" evidence="1">
    <location>
        <begin position="1"/>
        <end position="33"/>
    </location>
</feature>
<organism evidence="2 3">
    <name type="scientific">Massilia eurypsychrophila</name>
    <dbReference type="NCBI Taxonomy" id="1485217"/>
    <lineage>
        <taxon>Bacteria</taxon>
        <taxon>Pseudomonadati</taxon>
        <taxon>Pseudomonadota</taxon>
        <taxon>Betaproteobacteria</taxon>
        <taxon>Burkholderiales</taxon>
        <taxon>Oxalobacteraceae</taxon>
        <taxon>Telluria group</taxon>
        <taxon>Massilia</taxon>
    </lineage>
</organism>
<proteinExistence type="predicted"/>
<dbReference type="Proteomes" id="UP000230390">
    <property type="component" value="Unassembled WGS sequence"/>
</dbReference>
<keyword evidence="3" id="KW-1185">Reference proteome</keyword>
<dbReference type="OrthoDB" id="8759747at2"/>
<comment type="caution">
    <text evidence="2">The sequence shown here is derived from an EMBL/GenBank/DDBJ whole genome shotgun (WGS) entry which is preliminary data.</text>
</comment>
<evidence type="ECO:0000256" key="1">
    <source>
        <dbReference type="SAM" id="SignalP"/>
    </source>
</evidence>
<dbReference type="InterPro" id="IPR025514">
    <property type="entry name" value="DUF4402"/>
</dbReference>